<evidence type="ECO:0000256" key="5">
    <source>
        <dbReference type="ARBA" id="ARBA00023237"/>
    </source>
</evidence>
<comment type="similarity">
    <text evidence="2">Belongs to the SusD family.</text>
</comment>
<feature type="chain" id="PRO_5047397146" evidence="6">
    <location>
        <begin position="33"/>
        <end position="536"/>
    </location>
</feature>
<reference evidence="10" key="1">
    <citation type="journal article" date="2019" name="Int. J. Syst. Evol. Microbiol.">
        <title>The Global Catalogue of Microorganisms (GCM) 10K type strain sequencing project: providing services to taxonomists for standard genome sequencing and annotation.</title>
        <authorList>
            <consortium name="The Broad Institute Genomics Platform"/>
            <consortium name="The Broad Institute Genome Sequencing Center for Infectious Disease"/>
            <person name="Wu L."/>
            <person name="Ma J."/>
        </authorList>
    </citation>
    <scope>NUCLEOTIDE SEQUENCE [LARGE SCALE GENOMIC DNA]</scope>
    <source>
        <strain evidence="10">JCM 15974</strain>
    </source>
</reference>
<sequence length="536" mass="60435">MKMKKDKRTNHYTRFFIATLLMISIGMTNSCADLDPDLTEFNVPPESFANLSELETSVFGLYGLVRTAAVFTTFYSPSWAGDDITTHSGLNKGDFREFDQRNVSATNARLLNNWRGMYNIINNTNIILSRVDALQGFDTVDQDELSRLLGEVYFLRGMAYYHLARTHEKLPLALSRLPQANVSASSRLEVFMQIEEDLLEAESRLPMINAALASAGISGATRVNKGSARGLLARFYLDWAGFPLNDSSKYVLATEMAKKVIDDSSAHGFDLVENFQDLWKLENRFNTESLFTIAYNSSARIRNLKFNRVGYPGEAPFRGWDETYGEIKFFEDFPEGARKDATYRMDIDWKNLTLQKSPILAKITGPAGDLPMTGAWHFTERNDFYMRYAEILLTYAEASGRSGNITTDSWEALNMVRRRAAGLPFNTPVTSPVPQLDLEGNEILGLTYVDITTGDLAELAFTERKWEFTGEYLRWNDLVRMQRVEQALSNRTPSTSTTSDGTLLQEVNTISGSLGTDNYFSPLPQVIVDENPNLLN</sequence>
<evidence type="ECO:0000256" key="4">
    <source>
        <dbReference type="ARBA" id="ARBA00023136"/>
    </source>
</evidence>
<keyword evidence="3 6" id="KW-0732">Signal</keyword>
<evidence type="ECO:0000256" key="6">
    <source>
        <dbReference type="SAM" id="SignalP"/>
    </source>
</evidence>
<organism evidence="9 10">
    <name type="scientific">Aquimarina litoralis</name>
    <dbReference type="NCBI Taxonomy" id="584605"/>
    <lineage>
        <taxon>Bacteria</taxon>
        <taxon>Pseudomonadati</taxon>
        <taxon>Bacteroidota</taxon>
        <taxon>Flavobacteriia</taxon>
        <taxon>Flavobacteriales</taxon>
        <taxon>Flavobacteriaceae</taxon>
        <taxon>Aquimarina</taxon>
    </lineage>
</organism>
<evidence type="ECO:0000259" key="7">
    <source>
        <dbReference type="Pfam" id="PF07980"/>
    </source>
</evidence>
<proteinExistence type="inferred from homology"/>
<dbReference type="Pfam" id="PF14322">
    <property type="entry name" value="SusD-like_3"/>
    <property type="match status" value="1"/>
</dbReference>
<evidence type="ECO:0000256" key="3">
    <source>
        <dbReference type="ARBA" id="ARBA00022729"/>
    </source>
</evidence>
<accession>A0ABP3TYJ4</accession>
<dbReference type="Gene3D" id="1.25.40.390">
    <property type="match status" value="1"/>
</dbReference>
<keyword evidence="5" id="KW-0998">Cell outer membrane</keyword>
<comment type="subcellular location">
    <subcellularLocation>
        <location evidence="1">Cell outer membrane</location>
    </subcellularLocation>
</comment>
<evidence type="ECO:0000256" key="1">
    <source>
        <dbReference type="ARBA" id="ARBA00004442"/>
    </source>
</evidence>
<dbReference type="InterPro" id="IPR012944">
    <property type="entry name" value="SusD_RagB_dom"/>
</dbReference>
<protein>
    <submittedName>
        <fullName evidence="9">RagB/SusD family nutrient uptake outer membrane protein</fullName>
    </submittedName>
</protein>
<dbReference type="InterPro" id="IPR033985">
    <property type="entry name" value="SusD-like_N"/>
</dbReference>
<evidence type="ECO:0000259" key="8">
    <source>
        <dbReference type="Pfam" id="PF14322"/>
    </source>
</evidence>
<dbReference type="Pfam" id="PF07980">
    <property type="entry name" value="SusD_RagB"/>
    <property type="match status" value="1"/>
</dbReference>
<evidence type="ECO:0000313" key="9">
    <source>
        <dbReference type="EMBL" id="GAA0718473.1"/>
    </source>
</evidence>
<keyword evidence="4" id="KW-0472">Membrane</keyword>
<keyword evidence="10" id="KW-1185">Reference proteome</keyword>
<evidence type="ECO:0000313" key="10">
    <source>
        <dbReference type="Proteomes" id="UP001501758"/>
    </source>
</evidence>
<dbReference type="SUPFAM" id="SSF48452">
    <property type="entry name" value="TPR-like"/>
    <property type="match status" value="1"/>
</dbReference>
<feature type="domain" description="RagB/SusD" evidence="7">
    <location>
        <begin position="380"/>
        <end position="534"/>
    </location>
</feature>
<dbReference type="EMBL" id="BAAAGE010000001">
    <property type="protein sequence ID" value="GAA0718473.1"/>
    <property type="molecule type" value="Genomic_DNA"/>
</dbReference>
<dbReference type="Proteomes" id="UP001501758">
    <property type="component" value="Unassembled WGS sequence"/>
</dbReference>
<gene>
    <name evidence="9" type="ORF">GCM10009430_16660</name>
</gene>
<comment type="caution">
    <text evidence="9">The sequence shown here is derived from an EMBL/GenBank/DDBJ whole genome shotgun (WGS) entry which is preliminary data.</text>
</comment>
<name>A0ABP3TYJ4_9FLAO</name>
<dbReference type="InterPro" id="IPR011990">
    <property type="entry name" value="TPR-like_helical_dom_sf"/>
</dbReference>
<feature type="signal peptide" evidence="6">
    <location>
        <begin position="1"/>
        <end position="32"/>
    </location>
</feature>
<evidence type="ECO:0000256" key="2">
    <source>
        <dbReference type="ARBA" id="ARBA00006275"/>
    </source>
</evidence>
<feature type="domain" description="SusD-like N-terminal" evidence="8">
    <location>
        <begin position="85"/>
        <end position="237"/>
    </location>
</feature>